<name>A0A8B6GXV1_MYTGA</name>
<dbReference type="AlphaFoldDB" id="A0A8B6GXV1"/>
<evidence type="ECO:0000313" key="3">
    <source>
        <dbReference type="Proteomes" id="UP000596742"/>
    </source>
</evidence>
<keyword evidence="3" id="KW-1185">Reference proteome</keyword>
<organism evidence="2 3">
    <name type="scientific">Mytilus galloprovincialis</name>
    <name type="common">Mediterranean mussel</name>
    <dbReference type="NCBI Taxonomy" id="29158"/>
    <lineage>
        <taxon>Eukaryota</taxon>
        <taxon>Metazoa</taxon>
        <taxon>Spiralia</taxon>
        <taxon>Lophotrochozoa</taxon>
        <taxon>Mollusca</taxon>
        <taxon>Bivalvia</taxon>
        <taxon>Autobranchia</taxon>
        <taxon>Pteriomorphia</taxon>
        <taxon>Mytilida</taxon>
        <taxon>Mytiloidea</taxon>
        <taxon>Mytilidae</taxon>
        <taxon>Mytilinae</taxon>
        <taxon>Mytilus</taxon>
    </lineage>
</organism>
<accession>A0A8B6GXV1</accession>
<dbReference type="Proteomes" id="UP000596742">
    <property type="component" value="Unassembled WGS sequence"/>
</dbReference>
<feature type="signal peptide" evidence="1">
    <location>
        <begin position="1"/>
        <end position="20"/>
    </location>
</feature>
<reference evidence="2" key="1">
    <citation type="submission" date="2018-11" db="EMBL/GenBank/DDBJ databases">
        <authorList>
            <person name="Alioto T."/>
            <person name="Alioto T."/>
        </authorList>
    </citation>
    <scope>NUCLEOTIDE SEQUENCE</scope>
</reference>
<comment type="caution">
    <text evidence="2">The sequence shown here is derived from an EMBL/GenBank/DDBJ whole genome shotgun (WGS) entry which is preliminary data.</text>
</comment>
<gene>
    <name evidence="2" type="ORF">MGAL_10B040268</name>
</gene>
<keyword evidence="1" id="KW-0732">Signal</keyword>
<proteinExistence type="predicted"/>
<feature type="chain" id="PRO_5032881488" evidence="1">
    <location>
        <begin position="21"/>
        <end position="153"/>
    </location>
</feature>
<protein>
    <submittedName>
        <fullName evidence="2">Uncharacterized protein</fullName>
    </submittedName>
</protein>
<evidence type="ECO:0000256" key="1">
    <source>
        <dbReference type="SAM" id="SignalP"/>
    </source>
</evidence>
<evidence type="ECO:0000313" key="2">
    <source>
        <dbReference type="EMBL" id="VDI71174.1"/>
    </source>
</evidence>
<dbReference type="OrthoDB" id="6044963at2759"/>
<sequence>MTSQRILVFLVCVYIGLSYCLRIDRCNIGIKRRRVQRVVLPSNCTEGTLYWNYPEKTLKVVVPEENGNFTFCVGYVHDPFVKRAQITTRSGSRKINLPSKKDQSECFDYTGDLSLTFFGPKRMKTYMAFIPYIKSKVESRDEYKYKDFIQNLR</sequence>
<dbReference type="EMBL" id="UYJE01009197">
    <property type="protein sequence ID" value="VDI71174.1"/>
    <property type="molecule type" value="Genomic_DNA"/>
</dbReference>